<feature type="domain" description="HTH cro/C1-type" evidence="1">
    <location>
        <begin position="16"/>
        <end position="72"/>
    </location>
</feature>
<dbReference type="CDD" id="cd00093">
    <property type="entry name" value="HTH_XRE"/>
    <property type="match status" value="1"/>
</dbReference>
<dbReference type="SUPFAM" id="SSF47413">
    <property type="entry name" value="lambda repressor-like DNA-binding domains"/>
    <property type="match status" value="1"/>
</dbReference>
<dbReference type="Gene3D" id="1.10.260.40">
    <property type="entry name" value="lambda repressor-like DNA-binding domains"/>
    <property type="match status" value="1"/>
</dbReference>
<dbReference type="Pfam" id="PF01381">
    <property type="entry name" value="HTH_3"/>
    <property type="match status" value="1"/>
</dbReference>
<protein>
    <submittedName>
        <fullName evidence="2">Transcriptional regulator</fullName>
    </submittedName>
</protein>
<reference evidence="2 3" key="1">
    <citation type="submission" date="2018-01" db="EMBL/GenBank/DDBJ databases">
        <authorList>
            <person name="Paulsen S."/>
            <person name="Gram L.K."/>
        </authorList>
    </citation>
    <scope>NUCLEOTIDE SEQUENCE [LARGE SCALE GENOMIC DNA]</scope>
    <source>
        <strain evidence="2 3">S3790</strain>
    </source>
</reference>
<dbReference type="InterPro" id="IPR010982">
    <property type="entry name" value="Lambda_DNA-bd_dom_sf"/>
</dbReference>
<organism evidence="2 3">
    <name type="scientific">Pseudoalteromonas aurantia</name>
    <dbReference type="NCBI Taxonomy" id="43654"/>
    <lineage>
        <taxon>Bacteria</taxon>
        <taxon>Pseudomonadati</taxon>
        <taxon>Pseudomonadota</taxon>
        <taxon>Gammaproteobacteria</taxon>
        <taxon>Alteromonadales</taxon>
        <taxon>Pseudoalteromonadaceae</taxon>
        <taxon>Pseudoalteromonas</taxon>
    </lineage>
</organism>
<gene>
    <name evidence="2" type="ORF">CWC19_18130</name>
</gene>
<evidence type="ECO:0000313" key="3">
    <source>
        <dbReference type="Proteomes" id="UP000307217"/>
    </source>
</evidence>
<dbReference type="SMART" id="SM00530">
    <property type="entry name" value="HTH_XRE"/>
    <property type="match status" value="1"/>
</dbReference>
<dbReference type="EMBL" id="PNBX01000098">
    <property type="protein sequence ID" value="TMO64877.1"/>
    <property type="molecule type" value="Genomic_DNA"/>
</dbReference>
<sequence length="82" mass="9633">MKTIFEPNYRKLIDWLTAERKLKNLTQGQLAEKLEFPNHTYISKIETFERKLGVSEFVKICQALELDPHEGIDILIKPGLQY</sequence>
<accession>A0A5S3V2X9</accession>
<dbReference type="AlphaFoldDB" id="A0A5S3V2X9"/>
<name>A0A5S3V2X9_9GAMM</name>
<dbReference type="Proteomes" id="UP000307217">
    <property type="component" value="Unassembled WGS sequence"/>
</dbReference>
<evidence type="ECO:0000313" key="2">
    <source>
        <dbReference type="EMBL" id="TMO64877.1"/>
    </source>
</evidence>
<reference evidence="3" key="2">
    <citation type="submission" date="2019-06" db="EMBL/GenBank/DDBJ databases">
        <title>Co-occurence of chitin degradation, pigmentation and bioactivity in marine Pseudoalteromonas.</title>
        <authorList>
            <person name="Sonnenschein E.C."/>
            <person name="Bech P.K."/>
        </authorList>
    </citation>
    <scope>NUCLEOTIDE SEQUENCE [LARGE SCALE GENOMIC DNA]</scope>
    <source>
        <strain evidence="3">S3790</strain>
    </source>
</reference>
<proteinExistence type="predicted"/>
<comment type="caution">
    <text evidence="2">The sequence shown here is derived from an EMBL/GenBank/DDBJ whole genome shotgun (WGS) entry which is preliminary data.</text>
</comment>
<dbReference type="GO" id="GO:0003677">
    <property type="term" value="F:DNA binding"/>
    <property type="evidence" value="ECO:0007669"/>
    <property type="project" value="InterPro"/>
</dbReference>
<evidence type="ECO:0000259" key="1">
    <source>
        <dbReference type="PROSITE" id="PS50943"/>
    </source>
</evidence>
<dbReference type="OrthoDB" id="9803379at2"/>
<dbReference type="PROSITE" id="PS50943">
    <property type="entry name" value="HTH_CROC1"/>
    <property type="match status" value="1"/>
</dbReference>
<dbReference type="InterPro" id="IPR001387">
    <property type="entry name" value="Cro/C1-type_HTH"/>
</dbReference>